<dbReference type="HOGENOM" id="CLU_127162_2_2_14"/>
<dbReference type="Proteomes" id="UP000032737">
    <property type="component" value="Chromosome"/>
</dbReference>
<accession>U4KSH7</accession>
<name>U4KSH7_9MOLU</name>
<dbReference type="EMBL" id="FO681348">
    <property type="protein sequence ID" value="CCV65024.1"/>
    <property type="molecule type" value="Genomic_DNA"/>
</dbReference>
<organism evidence="2 3">
    <name type="scientific">Acholeplasma brassicae</name>
    <dbReference type="NCBI Taxonomy" id="61635"/>
    <lineage>
        <taxon>Bacteria</taxon>
        <taxon>Bacillati</taxon>
        <taxon>Mycoplasmatota</taxon>
        <taxon>Mollicutes</taxon>
        <taxon>Acholeplasmatales</taxon>
        <taxon>Acholeplasmataceae</taxon>
        <taxon>Acholeplasma</taxon>
    </lineage>
</organism>
<dbReference type="OrthoDB" id="384916at2"/>
<dbReference type="InterPro" id="IPR036986">
    <property type="entry name" value="S4_RNA-bd_sf"/>
</dbReference>
<evidence type="ECO:0000256" key="1">
    <source>
        <dbReference type="PROSITE-ProRule" id="PRU00182"/>
    </source>
</evidence>
<dbReference type="SUPFAM" id="SSF55174">
    <property type="entry name" value="Alpha-L RNA-binding motif"/>
    <property type="match status" value="1"/>
</dbReference>
<dbReference type="NCBIfam" id="TIGR02988">
    <property type="entry name" value="YaaA_near_RecF"/>
    <property type="match status" value="1"/>
</dbReference>
<protein>
    <submittedName>
        <fullName evidence="2">RNA-binding protein</fullName>
    </submittedName>
</protein>
<dbReference type="RefSeq" id="WP_026661137.1">
    <property type="nucleotide sequence ID" value="NC_022549.1"/>
</dbReference>
<evidence type="ECO:0000313" key="3">
    <source>
        <dbReference type="Proteomes" id="UP000032737"/>
    </source>
</evidence>
<reference evidence="2 3" key="1">
    <citation type="journal article" date="2013" name="J. Mol. Microbiol. Biotechnol.">
        <title>Analysis of the Complete Genomes of Acholeplasma brassicae , A. palmae and A. laidlawii and Their Comparison to the Obligate Parasites from ' Candidatus Phytoplasma'.</title>
        <authorList>
            <person name="Kube M."/>
            <person name="Siewert C."/>
            <person name="Migdoll A.M."/>
            <person name="Duduk B."/>
            <person name="Holz S."/>
            <person name="Rabus R."/>
            <person name="Seemuller E."/>
            <person name="Mitrovic J."/>
            <person name="Muller I."/>
            <person name="Buttner C."/>
            <person name="Reinhardt R."/>
        </authorList>
    </citation>
    <scope>NUCLEOTIDE SEQUENCE [LARGE SCALE GENOMIC DNA]</scope>
    <source>
        <strain evidence="3">0502</strain>
    </source>
</reference>
<gene>
    <name evidence="2" type="primary">yaaA</name>
    <name evidence="2" type="ORF">BN85300030</name>
</gene>
<sequence length="69" mass="7971">MKKFKLKEDYITLGQFLKAADFISSGGMVKPFLEDNAIFVNDELEARRGKKLYDGDQVKIGQEHYMIIK</sequence>
<dbReference type="STRING" id="61635.BN85300030"/>
<dbReference type="GO" id="GO:0003723">
    <property type="term" value="F:RNA binding"/>
    <property type="evidence" value="ECO:0007669"/>
    <property type="project" value="UniProtKB-KW"/>
</dbReference>
<dbReference type="PROSITE" id="PS50889">
    <property type="entry name" value="S4"/>
    <property type="match status" value="1"/>
</dbReference>
<dbReference type="KEGG" id="abra:BN85300030"/>
<dbReference type="AlphaFoldDB" id="U4KSH7"/>
<keyword evidence="3" id="KW-1185">Reference proteome</keyword>
<keyword evidence="1" id="KW-0694">RNA-binding</keyword>
<dbReference type="Pfam" id="PF13275">
    <property type="entry name" value="S4_2"/>
    <property type="match status" value="1"/>
</dbReference>
<dbReference type="InterPro" id="IPR014330">
    <property type="entry name" value="RNA-bd_S4-rel_YaaA"/>
</dbReference>
<proteinExistence type="predicted"/>
<evidence type="ECO:0000313" key="2">
    <source>
        <dbReference type="EMBL" id="CCV65024.1"/>
    </source>
</evidence>
<dbReference type="Gene3D" id="3.10.290.10">
    <property type="entry name" value="RNA-binding S4 domain"/>
    <property type="match status" value="1"/>
</dbReference>